<dbReference type="AlphaFoldDB" id="A0A0A1YLQ8"/>
<protein>
    <submittedName>
        <fullName evidence="1">Uncharacterized protein</fullName>
    </submittedName>
</protein>
<evidence type="ECO:0000313" key="2">
    <source>
        <dbReference type="Proteomes" id="UP000030063"/>
    </source>
</evidence>
<sequence length="64" mass="7271">MPMLNVEIDVDLYRLLLQAARSNGLSLQDECLRRLDGGGRRSRYLEALLAELQADDVQQRARQG</sequence>
<accession>A0A0A1YLQ8</accession>
<dbReference type="STRING" id="1395571.TMS3_0110895"/>
<gene>
    <name evidence="1" type="ORF">TMS3_0110895</name>
</gene>
<evidence type="ECO:0000313" key="1">
    <source>
        <dbReference type="EMBL" id="KFX70006.1"/>
    </source>
</evidence>
<organism evidence="1 2">
    <name type="scientific">Pseudomonas taeanensis MS-3</name>
    <dbReference type="NCBI Taxonomy" id="1395571"/>
    <lineage>
        <taxon>Bacteria</taxon>
        <taxon>Pseudomonadati</taxon>
        <taxon>Pseudomonadota</taxon>
        <taxon>Gammaproteobacteria</taxon>
        <taxon>Pseudomonadales</taxon>
        <taxon>Pseudomonadaceae</taxon>
        <taxon>Pseudomonas</taxon>
    </lineage>
</organism>
<keyword evidence="2" id="KW-1185">Reference proteome</keyword>
<name>A0A0A1YLQ8_9PSED</name>
<comment type="caution">
    <text evidence="1">The sequence shown here is derived from an EMBL/GenBank/DDBJ whole genome shotgun (WGS) entry which is preliminary data.</text>
</comment>
<dbReference type="RefSeq" id="WP_025165260.1">
    <property type="nucleotide sequence ID" value="NZ_AWSQ01000002.1"/>
</dbReference>
<dbReference type="EMBL" id="AWSQ01000002">
    <property type="protein sequence ID" value="KFX70006.1"/>
    <property type="molecule type" value="Genomic_DNA"/>
</dbReference>
<dbReference type="Proteomes" id="UP000030063">
    <property type="component" value="Unassembled WGS sequence"/>
</dbReference>
<reference evidence="1 2" key="1">
    <citation type="journal article" date="2014" name="Genome Announc.">
        <title>Draft Genome Sequence of Petroleum Oil-Degrading Marine Bacterium Pseudomonas taeanensis Strain MS-3, Isolated from a Crude Oil-Contaminated Seashore.</title>
        <authorList>
            <person name="Lee S.Y."/>
            <person name="Kim S.H."/>
            <person name="Lee D.G."/>
            <person name="Shin S."/>
            <person name="Yun S.H."/>
            <person name="Choi C.W."/>
            <person name="Chung Y.H."/>
            <person name="Choi J.S."/>
            <person name="Kahng H.Y."/>
            <person name="Kim S.I."/>
        </authorList>
    </citation>
    <scope>NUCLEOTIDE SEQUENCE [LARGE SCALE GENOMIC DNA]</scope>
    <source>
        <strain evidence="1 2">MS-3</strain>
    </source>
</reference>
<proteinExistence type="predicted"/>
<dbReference type="OrthoDB" id="7028129at2"/>